<name>A0ACD0P6L7_9BASI</name>
<keyword evidence="2" id="KW-1185">Reference proteome</keyword>
<organism evidence="1 2">
    <name type="scientific">Violaceomyces palustris</name>
    <dbReference type="NCBI Taxonomy" id="1673888"/>
    <lineage>
        <taxon>Eukaryota</taxon>
        <taxon>Fungi</taxon>
        <taxon>Dikarya</taxon>
        <taxon>Basidiomycota</taxon>
        <taxon>Ustilaginomycotina</taxon>
        <taxon>Ustilaginomycetes</taxon>
        <taxon>Violaceomycetales</taxon>
        <taxon>Violaceomycetaceae</taxon>
        <taxon>Violaceomyces</taxon>
    </lineage>
</organism>
<gene>
    <name evidence="1" type="ORF">IE53DRAFT_121874</name>
</gene>
<reference evidence="1 2" key="1">
    <citation type="journal article" date="2018" name="Mol. Biol. Evol.">
        <title>Broad Genomic Sampling Reveals a Smut Pathogenic Ancestry of the Fungal Clade Ustilaginomycotina.</title>
        <authorList>
            <person name="Kijpornyongpan T."/>
            <person name="Mondo S.J."/>
            <person name="Barry K."/>
            <person name="Sandor L."/>
            <person name="Lee J."/>
            <person name="Lipzen A."/>
            <person name="Pangilinan J."/>
            <person name="LaButti K."/>
            <person name="Hainaut M."/>
            <person name="Henrissat B."/>
            <person name="Grigoriev I.V."/>
            <person name="Spatafora J.W."/>
            <person name="Aime M.C."/>
        </authorList>
    </citation>
    <scope>NUCLEOTIDE SEQUENCE [LARGE SCALE GENOMIC DNA]</scope>
    <source>
        <strain evidence="1 2">SA 807</strain>
    </source>
</reference>
<evidence type="ECO:0000313" key="1">
    <source>
        <dbReference type="EMBL" id="PWN53702.1"/>
    </source>
</evidence>
<proteinExistence type="predicted"/>
<accession>A0ACD0P6L7</accession>
<protein>
    <submittedName>
        <fullName evidence="1">Uncharacterized protein</fullName>
    </submittedName>
</protein>
<sequence length="142" mass="16197">MSFLSSFFLSSPIASDFPSFLLPAAAASNLFDRWNRKKENEEERINTCEVDQATLTHHFPQANSVEDALALPPFPTPPLLPHFFFFTFCLFHFFPLALSPSLRDSSQPRMSPLQVRSLLGSDFYSTRRLFIIAACPEPHNRM</sequence>
<evidence type="ECO:0000313" key="2">
    <source>
        <dbReference type="Proteomes" id="UP000245626"/>
    </source>
</evidence>
<dbReference type="EMBL" id="KZ819713">
    <property type="protein sequence ID" value="PWN53702.1"/>
    <property type="molecule type" value="Genomic_DNA"/>
</dbReference>
<dbReference type="Proteomes" id="UP000245626">
    <property type="component" value="Unassembled WGS sequence"/>
</dbReference>